<proteinExistence type="predicted"/>
<dbReference type="EMBL" id="LT629711">
    <property type="protein sequence ID" value="SDO97515.1"/>
    <property type="molecule type" value="Genomic_DNA"/>
</dbReference>
<organism evidence="1 2">
    <name type="scientific">Pedococcus dokdonensis</name>
    <dbReference type="NCBI Taxonomy" id="443156"/>
    <lineage>
        <taxon>Bacteria</taxon>
        <taxon>Bacillati</taxon>
        <taxon>Actinomycetota</taxon>
        <taxon>Actinomycetes</taxon>
        <taxon>Micrococcales</taxon>
        <taxon>Intrasporangiaceae</taxon>
        <taxon>Pedococcus</taxon>
    </lineage>
</organism>
<dbReference type="STRING" id="443156.SAMN04489867_1076"/>
<gene>
    <name evidence="1" type="ORF">SAMN04489867_1076</name>
</gene>
<reference evidence="2" key="1">
    <citation type="submission" date="2016-10" db="EMBL/GenBank/DDBJ databases">
        <authorList>
            <person name="Varghese N."/>
            <person name="Submissions S."/>
        </authorList>
    </citation>
    <scope>NUCLEOTIDE SEQUENCE [LARGE SCALE GENOMIC DNA]</scope>
    <source>
        <strain evidence="2">DSM 22329</strain>
    </source>
</reference>
<sequence>MDVSTQTLHRGTSHHPRVLRGARGWMWVCACGSASCRTPAQAPMAWRSALIGALLHSSTIAP</sequence>
<evidence type="ECO:0000313" key="1">
    <source>
        <dbReference type="EMBL" id="SDO97515.1"/>
    </source>
</evidence>
<dbReference type="AlphaFoldDB" id="A0A1H0NYK4"/>
<keyword evidence="2" id="KW-1185">Reference proteome</keyword>
<accession>A0A1H0NYK4</accession>
<protein>
    <submittedName>
        <fullName evidence="1">Uncharacterized protein</fullName>
    </submittedName>
</protein>
<name>A0A1H0NYK4_9MICO</name>
<dbReference type="Proteomes" id="UP000199077">
    <property type="component" value="Chromosome I"/>
</dbReference>
<evidence type="ECO:0000313" key="2">
    <source>
        <dbReference type="Proteomes" id="UP000199077"/>
    </source>
</evidence>